<organism evidence="1 2">
    <name type="scientific">Azorhizobium oxalatiphilum</name>
    <dbReference type="NCBI Taxonomy" id="980631"/>
    <lineage>
        <taxon>Bacteria</taxon>
        <taxon>Pseudomonadati</taxon>
        <taxon>Pseudomonadota</taxon>
        <taxon>Alphaproteobacteria</taxon>
        <taxon>Hyphomicrobiales</taxon>
        <taxon>Xanthobacteraceae</taxon>
        <taxon>Azorhizobium</taxon>
    </lineage>
</organism>
<name>A0A917BGS0_9HYPH</name>
<dbReference type="InterPro" id="IPR009579">
    <property type="entry name" value="DUF1192"/>
</dbReference>
<keyword evidence="2" id="KW-1185">Reference proteome</keyword>
<evidence type="ECO:0000313" key="1">
    <source>
        <dbReference type="EMBL" id="GGF44534.1"/>
    </source>
</evidence>
<comment type="caution">
    <text evidence="1">The sequence shown here is derived from an EMBL/GenBank/DDBJ whole genome shotgun (WGS) entry which is preliminary data.</text>
</comment>
<proteinExistence type="predicted"/>
<evidence type="ECO:0000313" key="2">
    <source>
        <dbReference type="Proteomes" id="UP000606044"/>
    </source>
</evidence>
<protein>
    <recommendedName>
        <fullName evidence="3">DUF1192 domain-containing protein</fullName>
    </recommendedName>
</protein>
<dbReference type="AlphaFoldDB" id="A0A917BGS0"/>
<dbReference type="RefSeq" id="WP_188574242.1">
    <property type="nucleotide sequence ID" value="NZ_BMCT01000001.1"/>
</dbReference>
<reference evidence="1" key="2">
    <citation type="submission" date="2020-09" db="EMBL/GenBank/DDBJ databases">
        <authorList>
            <person name="Sun Q."/>
            <person name="Sedlacek I."/>
        </authorList>
    </citation>
    <scope>NUCLEOTIDE SEQUENCE</scope>
    <source>
        <strain evidence="1">CCM 7897</strain>
    </source>
</reference>
<accession>A0A917BGS0</accession>
<evidence type="ECO:0008006" key="3">
    <source>
        <dbReference type="Google" id="ProtNLM"/>
    </source>
</evidence>
<reference evidence="1" key="1">
    <citation type="journal article" date="2014" name="Int. J. Syst. Evol. Microbiol.">
        <title>Complete genome sequence of Corynebacterium casei LMG S-19264T (=DSM 44701T), isolated from a smear-ripened cheese.</title>
        <authorList>
            <consortium name="US DOE Joint Genome Institute (JGI-PGF)"/>
            <person name="Walter F."/>
            <person name="Albersmeier A."/>
            <person name="Kalinowski J."/>
            <person name="Ruckert C."/>
        </authorList>
    </citation>
    <scope>NUCLEOTIDE SEQUENCE</scope>
    <source>
        <strain evidence="1">CCM 7897</strain>
    </source>
</reference>
<dbReference type="Proteomes" id="UP000606044">
    <property type="component" value="Unassembled WGS sequence"/>
</dbReference>
<sequence>MDDERPKPPPSAIQLGADIGRLSVDEIEERIGLLKEEITRLEDALVAKRASRHAADAVFKL</sequence>
<dbReference type="Pfam" id="PF06698">
    <property type="entry name" value="DUF1192"/>
    <property type="match status" value="1"/>
</dbReference>
<dbReference type="EMBL" id="BMCT01000001">
    <property type="protein sequence ID" value="GGF44534.1"/>
    <property type="molecule type" value="Genomic_DNA"/>
</dbReference>
<gene>
    <name evidence="1" type="ORF">GCM10007301_00110</name>
</gene>